<keyword evidence="3" id="KW-0963">Cytoplasm</keyword>
<dbReference type="EMBL" id="CACRSQ010000010">
    <property type="protein sequence ID" value="VYT40079.1"/>
    <property type="molecule type" value="Genomic_DNA"/>
</dbReference>
<dbReference type="AlphaFoldDB" id="A0A6N2WBQ6"/>
<evidence type="ECO:0000313" key="8">
    <source>
        <dbReference type="EMBL" id="VYT40079.1"/>
    </source>
</evidence>
<organism evidence="8">
    <name type="scientific">Anaerostipes caccae</name>
    <dbReference type="NCBI Taxonomy" id="105841"/>
    <lineage>
        <taxon>Bacteria</taxon>
        <taxon>Bacillati</taxon>
        <taxon>Bacillota</taxon>
        <taxon>Clostridia</taxon>
        <taxon>Lachnospirales</taxon>
        <taxon>Lachnospiraceae</taxon>
        <taxon>Anaerostipes</taxon>
    </lineage>
</organism>
<evidence type="ECO:0000256" key="2">
    <source>
        <dbReference type="ARBA" id="ARBA00022448"/>
    </source>
</evidence>
<dbReference type="GO" id="GO:0016301">
    <property type="term" value="F:kinase activity"/>
    <property type="evidence" value="ECO:0007669"/>
    <property type="project" value="UniProtKB-KW"/>
</dbReference>
<dbReference type="SUPFAM" id="SSF52728">
    <property type="entry name" value="PTS IIb component"/>
    <property type="match status" value="1"/>
</dbReference>
<dbReference type="Pfam" id="PF03830">
    <property type="entry name" value="PTSIIB_sorb"/>
    <property type="match status" value="1"/>
</dbReference>
<keyword evidence="2" id="KW-0813">Transport</keyword>
<keyword evidence="4" id="KW-0762">Sugar transport</keyword>
<proteinExistence type="predicted"/>
<evidence type="ECO:0000256" key="4">
    <source>
        <dbReference type="ARBA" id="ARBA00022597"/>
    </source>
</evidence>
<keyword evidence="5 8" id="KW-0808">Transferase</keyword>
<dbReference type="Gene3D" id="3.40.35.10">
    <property type="entry name" value="Phosphotransferase system, sorbose subfamily IIB component"/>
    <property type="match status" value="1"/>
</dbReference>
<evidence type="ECO:0000256" key="1">
    <source>
        <dbReference type="ARBA" id="ARBA00004496"/>
    </source>
</evidence>
<dbReference type="InterPro" id="IPR036667">
    <property type="entry name" value="PTS_IIB_sorbose-sp_sf"/>
</dbReference>
<sequence length="166" mass="18501">MYPSLVRIDNKLIHGQVVTGWVKKNGVKRIIIVDDATKNDSFMKQIFDMAKPPGTTLEILSAEEAAQKWKDDKLGIKTSTLVLFKDVERAYTAFMNGFRYQELQIGCIGGGPGRINLVGPVCVSEAEAGMLTEMKSCGLDIYLQSTEQTKRVSWSSIQERFFSGTK</sequence>
<gene>
    <name evidence="8" type="primary">sorB_7</name>
    <name evidence="8" type="ORF">ACLFYP115_03235</name>
</gene>
<evidence type="ECO:0000256" key="7">
    <source>
        <dbReference type="ARBA" id="ARBA00022777"/>
    </source>
</evidence>
<evidence type="ECO:0000256" key="3">
    <source>
        <dbReference type="ARBA" id="ARBA00022490"/>
    </source>
</evidence>
<name>A0A6N2WBQ6_9FIRM</name>
<dbReference type="GO" id="GO:0008982">
    <property type="term" value="F:protein-N(PI)-phosphohistidine-sugar phosphotransferase activity"/>
    <property type="evidence" value="ECO:0007669"/>
    <property type="project" value="InterPro"/>
</dbReference>
<keyword evidence="7" id="KW-0418">Kinase</keyword>
<evidence type="ECO:0000256" key="6">
    <source>
        <dbReference type="ARBA" id="ARBA00022683"/>
    </source>
</evidence>
<dbReference type="InterPro" id="IPR004720">
    <property type="entry name" value="PTS_IIB_sorbose-sp"/>
</dbReference>
<evidence type="ECO:0000256" key="5">
    <source>
        <dbReference type="ARBA" id="ARBA00022679"/>
    </source>
</evidence>
<dbReference type="RefSeq" id="WP_006568240.1">
    <property type="nucleotide sequence ID" value="NZ_BAABZP010000001.1"/>
</dbReference>
<dbReference type="EC" id="2.7.1.69" evidence="8"/>
<keyword evidence="6" id="KW-0598">Phosphotransferase system</keyword>
<dbReference type="GO" id="GO:0009401">
    <property type="term" value="P:phosphoenolpyruvate-dependent sugar phosphotransferase system"/>
    <property type="evidence" value="ECO:0007669"/>
    <property type="project" value="UniProtKB-KW"/>
</dbReference>
<dbReference type="PROSITE" id="PS51101">
    <property type="entry name" value="PTS_EIIB_TYPE_4"/>
    <property type="match status" value="1"/>
</dbReference>
<reference evidence="8" key="1">
    <citation type="submission" date="2019-11" db="EMBL/GenBank/DDBJ databases">
        <authorList>
            <person name="Feng L."/>
        </authorList>
    </citation>
    <scope>NUCLEOTIDE SEQUENCE</scope>
    <source>
        <strain evidence="8">AcaccaeLFYP115</strain>
    </source>
</reference>
<dbReference type="GO" id="GO:0005737">
    <property type="term" value="C:cytoplasm"/>
    <property type="evidence" value="ECO:0007669"/>
    <property type="project" value="UniProtKB-SubCell"/>
</dbReference>
<accession>A0A6N2WBQ6</accession>
<protein>
    <submittedName>
        <fullName evidence="8">Sorbose-specific phosphotransferase enzyme IIB component</fullName>
        <ecNumber evidence="8">2.7.1.69</ecNumber>
    </submittedName>
</protein>
<comment type="subcellular location">
    <subcellularLocation>
        <location evidence="1">Cytoplasm</location>
    </subcellularLocation>
</comment>